<evidence type="ECO:0000313" key="2">
    <source>
        <dbReference type="EMBL" id="RPB27000.1"/>
    </source>
</evidence>
<dbReference type="PANTHER" id="PTHR10491:SF4">
    <property type="entry name" value="METHIONINE ADENOSYLTRANSFERASE 2 SUBUNIT BETA"/>
    <property type="match status" value="1"/>
</dbReference>
<dbReference type="Pfam" id="PF04321">
    <property type="entry name" value="RmlD_sub_bind"/>
    <property type="match status" value="1"/>
</dbReference>
<protein>
    <submittedName>
        <fullName evidence="2">NAD(P)-binding protein</fullName>
    </submittedName>
</protein>
<evidence type="ECO:0000313" key="3">
    <source>
        <dbReference type="Proteomes" id="UP000267821"/>
    </source>
</evidence>
<dbReference type="UniPathway" id="UPA00315">
    <property type="reaction ID" value="UER00080"/>
</dbReference>
<accession>A0A3N4LW34</accession>
<dbReference type="InterPro" id="IPR036291">
    <property type="entry name" value="NAD(P)-bd_dom_sf"/>
</dbReference>
<dbReference type="Proteomes" id="UP000267821">
    <property type="component" value="Unassembled WGS sequence"/>
</dbReference>
<dbReference type="CDD" id="cd05254">
    <property type="entry name" value="dTDP_HR_like_SDR_e"/>
    <property type="match status" value="1"/>
</dbReference>
<name>A0A3N4LW34_9PEZI</name>
<dbReference type="FunFam" id="3.40.50.720:FF:000357">
    <property type="entry name" value="Methionine adenosyltransferase 2 subunit beta"/>
    <property type="match status" value="1"/>
</dbReference>
<dbReference type="PANTHER" id="PTHR10491">
    <property type="entry name" value="DTDP-4-DEHYDRORHAMNOSE REDUCTASE"/>
    <property type="match status" value="1"/>
</dbReference>
<dbReference type="GO" id="GO:0048270">
    <property type="term" value="F:methionine adenosyltransferase regulator activity"/>
    <property type="evidence" value="ECO:0007669"/>
    <property type="project" value="TreeGrafter"/>
</dbReference>
<organism evidence="2 3">
    <name type="scientific">Terfezia boudieri ATCC MYA-4762</name>
    <dbReference type="NCBI Taxonomy" id="1051890"/>
    <lineage>
        <taxon>Eukaryota</taxon>
        <taxon>Fungi</taxon>
        <taxon>Dikarya</taxon>
        <taxon>Ascomycota</taxon>
        <taxon>Pezizomycotina</taxon>
        <taxon>Pezizomycetes</taxon>
        <taxon>Pezizales</taxon>
        <taxon>Pezizaceae</taxon>
        <taxon>Terfezia</taxon>
    </lineage>
</organism>
<dbReference type="OrthoDB" id="6235964at2759"/>
<sequence length="312" mass="34586">MATDKKTAVVTGATGLLGRQVVKAFEKEGWEVIGTGFSRAKPPAIRKVDIQNREEVVELLDEVKPKVVIHCAAERFPDKCESDPEGVKKLNIEASQMLAVETKSRGIFLIYISTDYVFDGKPGAAPYEADSSPNPPNFYGETKLAGEKAVLEASPDGGAVVMRVPVLYGEVEQNKESAVNVLLDAVYKAGSQKVEMDHWSIRYPTNTADVARVLKDVAVKYTLSENRSALPRILQFSSEDRMTKYEICQMLAEIAGLPLENMAPNDTNDPNSTVVRPYDCHLSTKALKDLGISVQTVSFRDWWQRSMRAYKH</sequence>
<proteinExistence type="predicted"/>
<feature type="domain" description="RmlD-like substrate binding" evidence="1">
    <location>
        <begin position="9"/>
        <end position="293"/>
    </location>
</feature>
<dbReference type="GO" id="GO:0006556">
    <property type="term" value="P:S-adenosylmethionine biosynthetic process"/>
    <property type="evidence" value="ECO:0007669"/>
    <property type="project" value="UniProtKB-UniPathway"/>
</dbReference>
<evidence type="ECO:0000259" key="1">
    <source>
        <dbReference type="Pfam" id="PF04321"/>
    </source>
</evidence>
<dbReference type="InterPro" id="IPR005913">
    <property type="entry name" value="dTDP_dehydrorham_reduct"/>
</dbReference>
<dbReference type="Gene3D" id="3.40.50.720">
    <property type="entry name" value="NAD(P)-binding Rossmann-like Domain"/>
    <property type="match status" value="1"/>
</dbReference>
<gene>
    <name evidence="2" type="ORF">L211DRAFT_855954</name>
</gene>
<dbReference type="SUPFAM" id="SSF51735">
    <property type="entry name" value="NAD(P)-binding Rossmann-fold domains"/>
    <property type="match status" value="1"/>
</dbReference>
<dbReference type="InterPro" id="IPR029903">
    <property type="entry name" value="RmlD-like-bd"/>
</dbReference>
<reference evidence="2 3" key="1">
    <citation type="journal article" date="2018" name="Nat. Ecol. Evol.">
        <title>Pezizomycetes genomes reveal the molecular basis of ectomycorrhizal truffle lifestyle.</title>
        <authorList>
            <person name="Murat C."/>
            <person name="Payen T."/>
            <person name="Noel B."/>
            <person name="Kuo A."/>
            <person name="Morin E."/>
            <person name="Chen J."/>
            <person name="Kohler A."/>
            <person name="Krizsan K."/>
            <person name="Balestrini R."/>
            <person name="Da Silva C."/>
            <person name="Montanini B."/>
            <person name="Hainaut M."/>
            <person name="Levati E."/>
            <person name="Barry K.W."/>
            <person name="Belfiori B."/>
            <person name="Cichocki N."/>
            <person name="Clum A."/>
            <person name="Dockter R.B."/>
            <person name="Fauchery L."/>
            <person name="Guy J."/>
            <person name="Iotti M."/>
            <person name="Le Tacon F."/>
            <person name="Lindquist E.A."/>
            <person name="Lipzen A."/>
            <person name="Malagnac F."/>
            <person name="Mello A."/>
            <person name="Molinier V."/>
            <person name="Miyauchi S."/>
            <person name="Poulain J."/>
            <person name="Riccioni C."/>
            <person name="Rubini A."/>
            <person name="Sitrit Y."/>
            <person name="Splivallo R."/>
            <person name="Traeger S."/>
            <person name="Wang M."/>
            <person name="Zifcakova L."/>
            <person name="Wipf D."/>
            <person name="Zambonelli A."/>
            <person name="Paolocci F."/>
            <person name="Nowrousian M."/>
            <person name="Ottonello S."/>
            <person name="Baldrian P."/>
            <person name="Spatafora J.W."/>
            <person name="Henrissat B."/>
            <person name="Nagy L.G."/>
            <person name="Aury J.M."/>
            <person name="Wincker P."/>
            <person name="Grigoriev I.V."/>
            <person name="Bonfante P."/>
            <person name="Martin F.M."/>
        </authorList>
    </citation>
    <scope>NUCLEOTIDE SEQUENCE [LARGE SCALE GENOMIC DNA]</scope>
    <source>
        <strain evidence="2 3">ATCC MYA-4762</strain>
    </source>
</reference>
<dbReference type="GO" id="GO:0048269">
    <property type="term" value="C:methionine adenosyltransferase complex"/>
    <property type="evidence" value="ECO:0007669"/>
    <property type="project" value="TreeGrafter"/>
</dbReference>
<keyword evidence="3" id="KW-1185">Reference proteome</keyword>
<dbReference type="STRING" id="1051890.A0A3N4LW34"/>
<dbReference type="EMBL" id="ML121532">
    <property type="protein sequence ID" value="RPB27000.1"/>
    <property type="molecule type" value="Genomic_DNA"/>
</dbReference>
<dbReference type="AlphaFoldDB" id="A0A3N4LW34"/>
<dbReference type="InParanoid" id="A0A3N4LW34"/>